<name>A0A9P1CP16_9DINO</name>
<reference evidence="5" key="2">
    <citation type="submission" date="2024-04" db="EMBL/GenBank/DDBJ databases">
        <authorList>
            <person name="Chen Y."/>
            <person name="Shah S."/>
            <person name="Dougan E. K."/>
            <person name="Thang M."/>
            <person name="Chan C."/>
        </authorList>
    </citation>
    <scope>NUCLEOTIDE SEQUENCE [LARGE SCALE GENOMIC DNA]</scope>
</reference>
<feature type="compositionally biased region" description="Low complexity" evidence="2">
    <location>
        <begin position="1153"/>
        <end position="1165"/>
    </location>
</feature>
<evidence type="ECO:0000313" key="4">
    <source>
        <dbReference type="EMBL" id="CAI3994542.1"/>
    </source>
</evidence>
<dbReference type="EMBL" id="CAMXCT020001968">
    <property type="protein sequence ID" value="CAL1147917.1"/>
    <property type="molecule type" value="Genomic_DNA"/>
</dbReference>
<comment type="similarity">
    <text evidence="1">Belongs to the SBNO family.</text>
</comment>
<dbReference type="Gene3D" id="3.40.50.300">
    <property type="entry name" value="P-loop containing nucleotide triphosphate hydrolases"/>
    <property type="match status" value="2"/>
</dbReference>
<dbReference type="InterPro" id="IPR027417">
    <property type="entry name" value="P-loop_NTPase"/>
</dbReference>
<comment type="caution">
    <text evidence="4">The sequence shown here is derived from an EMBL/GenBank/DDBJ whole genome shotgun (WGS) entry which is preliminary data.</text>
</comment>
<evidence type="ECO:0000256" key="1">
    <source>
        <dbReference type="ARBA" id="ARBA00006992"/>
    </source>
</evidence>
<proteinExistence type="inferred from homology"/>
<dbReference type="Pfam" id="PF25373">
    <property type="entry name" value="SBNO"/>
    <property type="match status" value="1"/>
</dbReference>
<dbReference type="Pfam" id="PF13872">
    <property type="entry name" value="AAA_34"/>
    <property type="match status" value="2"/>
</dbReference>
<gene>
    <name evidence="4" type="ORF">C1SCF055_LOCUS21186</name>
</gene>
<dbReference type="GO" id="GO:0005634">
    <property type="term" value="C:nucleus"/>
    <property type="evidence" value="ECO:0007669"/>
    <property type="project" value="TreeGrafter"/>
</dbReference>
<dbReference type="EMBL" id="CAMXCT030001968">
    <property type="protein sequence ID" value="CAL4781854.1"/>
    <property type="molecule type" value="Genomic_DNA"/>
</dbReference>
<dbReference type="Pfam" id="PF13871">
    <property type="entry name" value="Helicase_C_4"/>
    <property type="match status" value="1"/>
</dbReference>
<dbReference type="GO" id="GO:0031490">
    <property type="term" value="F:chromatin DNA binding"/>
    <property type="evidence" value="ECO:0007669"/>
    <property type="project" value="TreeGrafter"/>
</dbReference>
<evidence type="ECO:0000256" key="2">
    <source>
        <dbReference type="SAM" id="MobiDB-lite"/>
    </source>
</evidence>
<feature type="region of interest" description="Disordered" evidence="2">
    <location>
        <begin position="1128"/>
        <end position="1165"/>
    </location>
</feature>
<dbReference type="SUPFAM" id="SSF52540">
    <property type="entry name" value="P-loop containing nucleoside triphosphate hydrolases"/>
    <property type="match status" value="2"/>
</dbReference>
<dbReference type="Proteomes" id="UP001152797">
    <property type="component" value="Unassembled WGS sequence"/>
</dbReference>
<sequence length="1220" mass="134301">MFQTLSCHQKEFDLASSDASDVEPGEPAAPAPSTPKVQPAVARVARHGSDDEMVVISALVTATSPVSPVSPTKFAFAQRCRRMAEAKSPKVKSPKVKKARLEVEGDGEWLYPAWPKGRRTGEVRHGALRHGTADLEPEGDEDPEAEVPQQRMVLFQRSSLLPEDLGVSHPDPLCEPQAIRDTMPPPFEPEDEVRIPQQLVRDGLLSSPQLEAIALAARRFGCSLSTGARCGFLLGDGTGCGKGRCIAALLLDQWNRGNRRHVWISATTDLYQDAVRDLQDLRSGIPICNLARVKCRDLDLEKSDELQKLGKNKDGVLFLTYSLLVSQGRSGGATRFEQLQTWLCHHQENGSGLIVLDEAHKAKNLDAGSRCAALVEELQGKCSNCPMLYATATGATEVSHMQYMLRLGLWDHKAFGKGGDGGPEVAKVQEVKAPFPNFWAFKKVVERGGVTAMELVAVQLRLSGSLSCRSLAFSGTEFQLVTAELTSSEVEQYDAAAQLWVDLRQHIELLKDADMLGDGRGIEALFWATQQRFFKGLLVAAKVAKAVRLAKDAASNNEAVVLSLWTTNEAAITRAGIYDSFASGPELAFEQFLQHLPTSKGGKDIPRVAEGHESLLKRVRDLKLPPNPLDALIDQLGGPSCVAEMSGRSQRSFKDPSTKEVKRQLRKARGTGAARGAAGALSVNVAEQRAFQSGAKHFAVITEAASAGISLHSDRREVKGGATPRRRHMICLELPWAADKAVQQLGRVHRSNQLHPPKFTCIVTNLAGEARFVSAVAKRLAQLGAMTRGDRHSGFGSRGDVFGFGRMDLMSGPYGPAALSKALADLGLEEKGKASVNLERWPGGWEEFTAVAQMALETQQVSPGRDQDGKTLKRFLNRVLGMSCRLQETLFELLATHVASMEAADRRDGLLNQGVLSLNRGMRWGRLQQVTELMAENLPGALVLRRLCLMRGMDFEEASALLERAPEDQEAMQGFYMRSKHEEVLLVLRRRTRDGQVAYQLVLPHDSPKTQLDGNSCTLAKMKQNSMRRITPDAAKEHWTQQHRLSETQCLHVQRGQNCGNRNCRSGKRFLEETMLTGQVLVHWDFLCALLGEKNSLVRCELNTGAVLVGLVIPQDMVARLRQSILERAEDDEQQNPRERRRRQPDMVELSDSEASQASLSSSSDVQPIVRRFQGETGATGAIWSQHTGDHWSHCLKILKCWNFSHWVPGCARCIFSTVC</sequence>
<feature type="region of interest" description="Disordered" evidence="2">
    <location>
        <begin position="13"/>
        <end position="39"/>
    </location>
</feature>
<organism evidence="4">
    <name type="scientific">Cladocopium goreaui</name>
    <dbReference type="NCBI Taxonomy" id="2562237"/>
    <lineage>
        <taxon>Eukaryota</taxon>
        <taxon>Sar</taxon>
        <taxon>Alveolata</taxon>
        <taxon>Dinophyceae</taxon>
        <taxon>Suessiales</taxon>
        <taxon>Symbiodiniaceae</taxon>
        <taxon>Cladocopium</taxon>
    </lineage>
</organism>
<dbReference type="InterPro" id="IPR039187">
    <property type="entry name" value="SNO_AAA"/>
</dbReference>
<evidence type="ECO:0000313" key="5">
    <source>
        <dbReference type="EMBL" id="CAL1147917.1"/>
    </source>
</evidence>
<evidence type="ECO:0000313" key="7">
    <source>
        <dbReference type="Proteomes" id="UP001152797"/>
    </source>
</evidence>
<reference evidence="4" key="1">
    <citation type="submission" date="2022-10" db="EMBL/GenBank/DDBJ databases">
        <authorList>
            <person name="Chen Y."/>
            <person name="Dougan E. K."/>
            <person name="Chan C."/>
            <person name="Rhodes N."/>
            <person name="Thang M."/>
        </authorList>
    </citation>
    <scope>NUCLEOTIDE SEQUENCE</scope>
</reference>
<dbReference type="PANTHER" id="PTHR12706:SF30">
    <property type="entry name" value="PROTEIN STRAWBERRY NOTCH-RELATED"/>
    <property type="match status" value="1"/>
</dbReference>
<accession>A0A9P1CP16</accession>
<evidence type="ECO:0000259" key="3">
    <source>
        <dbReference type="PROSITE" id="PS51192"/>
    </source>
</evidence>
<dbReference type="OrthoDB" id="421838at2759"/>
<dbReference type="GO" id="GO:0006355">
    <property type="term" value="P:regulation of DNA-templated transcription"/>
    <property type="evidence" value="ECO:0007669"/>
    <property type="project" value="InterPro"/>
</dbReference>
<evidence type="ECO:0000313" key="6">
    <source>
        <dbReference type="EMBL" id="CAL4781854.1"/>
    </source>
</evidence>
<dbReference type="PANTHER" id="PTHR12706">
    <property type="entry name" value="STRAWBERRY NOTCH-RELATED"/>
    <property type="match status" value="1"/>
</dbReference>
<dbReference type="PROSITE" id="PS51192">
    <property type="entry name" value="HELICASE_ATP_BIND_1"/>
    <property type="match status" value="1"/>
</dbReference>
<feature type="domain" description="Helicase ATP-binding" evidence="3">
    <location>
        <begin position="223"/>
        <end position="393"/>
    </location>
</feature>
<dbReference type="InterPro" id="IPR014001">
    <property type="entry name" value="Helicase_ATP-bd"/>
</dbReference>
<dbReference type="EMBL" id="CAMXCT010001968">
    <property type="protein sequence ID" value="CAI3994542.1"/>
    <property type="molecule type" value="Genomic_DNA"/>
</dbReference>
<keyword evidence="7" id="KW-1185">Reference proteome</keyword>
<dbReference type="GO" id="GO:0042393">
    <property type="term" value="F:histone binding"/>
    <property type="evidence" value="ECO:0007669"/>
    <property type="project" value="TreeGrafter"/>
</dbReference>
<dbReference type="InterPro" id="IPR026741">
    <property type="entry name" value="SNO"/>
</dbReference>
<dbReference type="InterPro" id="IPR057332">
    <property type="entry name" value="SBNO_a/b_dom"/>
</dbReference>
<protein>
    <submittedName>
        <fullName evidence="6">Strawberry notch AAA domain-containing protein</fullName>
    </submittedName>
</protein>
<dbReference type="AlphaFoldDB" id="A0A9P1CP16"/>
<dbReference type="InterPro" id="IPR026937">
    <property type="entry name" value="SBNO_Helicase_C_dom"/>
</dbReference>